<comment type="catalytic activity">
    <reaction evidence="1">
        <text>S-ubiquitinyl-[E2 ubiquitin-conjugating enzyme]-L-cysteine + [acceptor protein]-L-lysine = [E2 ubiquitin-conjugating enzyme]-L-cysteine + N(6)-ubiquitinyl-[acceptor protein]-L-lysine.</text>
        <dbReference type="EC" id="2.3.2.27"/>
    </reaction>
</comment>
<evidence type="ECO:0000313" key="10">
    <source>
        <dbReference type="Proteomes" id="UP000596660"/>
    </source>
</evidence>
<dbReference type="PANTHER" id="PTHR23315:SF240">
    <property type="entry name" value="U-BOX DOMAIN-CONTAINING PROTEIN 5"/>
    <property type="match status" value="1"/>
</dbReference>
<dbReference type="InterPro" id="IPR016024">
    <property type="entry name" value="ARM-type_fold"/>
</dbReference>
<dbReference type="RefSeq" id="XP_021718024.1">
    <property type="nucleotide sequence ID" value="XM_021862332.1"/>
</dbReference>
<dbReference type="PROSITE" id="PS51698">
    <property type="entry name" value="U_BOX"/>
    <property type="match status" value="1"/>
</dbReference>
<protein>
    <recommendedName>
        <fullName evidence="3">RING-type E3 ubiquitin transferase</fullName>
        <ecNumber evidence="3">2.3.2.27</ecNumber>
    </recommendedName>
</protein>
<dbReference type="EC" id="2.3.2.27" evidence="3"/>
<dbReference type="SMART" id="SM00504">
    <property type="entry name" value="Ubox"/>
    <property type="match status" value="1"/>
</dbReference>
<dbReference type="Pfam" id="PF04564">
    <property type="entry name" value="U-box"/>
    <property type="match status" value="1"/>
</dbReference>
<evidence type="ECO:0000256" key="5">
    <source>
        <dbReference type="ARBA" id="ARBA00022737"/>
    </source>
</evidence>
<dbReference type="InterPro" id="IPR036537">
    <property type="entry name" value="Adaptor_Cbl_N_dom_sf"/>
</dbReference>
<dbReference type="InterPro" id="IPR013083">
    <property type="entry name" value="Znf_RING/FYVE/PHD"/>
</dbReference>
<dbReference type="OrthoDB" id="10064100at2759"/>
<dbReference type="EnsemblPlants" id="AUR62007578-RA">
    <property type="protein sequence ID" value="AUR62007578-RA:cds"/>
    <property type="gene ID" value="AUR62007578"/>
</dbReference>
<dbReference type="SUPFAM" id="SSF57850">
    <property type="entry name" value="RING/U-box"/>
    <property type="match status" value="1"/>
</dbReference>
<comment type="pathway">
    <text evidence="2">Protein modification; protein ubiquitination.</text>
</comment>
<dbReference type="GeneID" id="110685805"/>
<dbReference type="Gene3D" id="3.30.40.10">
    <property type="entry name" value="Zinc/RING finger domain, C3HC4 (zinc finger)"/>
    <property type="match status" value="1"/>
</dbReference>
<dbReference type="GO" id="GO:0007166">
    <property type="term" value="P:cell surface receptor signaling pathway"/>
    <property type="evidence" value="ECO:0007669"/>
    <property type="project" value="InterPro"/>
</dbReference>
<feature type="domain" description="U-box" evidence="8">
    <location>
        <begin position="265"/>
        <end position="339"/>
    </location>
</feature>
<dbReference type="CDD" id="cd16664">
    <property type="entry name" value="RING-Ubox_PUB"/>
    <property type="match status" value="1"/>
</dbReference>
<dbReference type="GO" id="GO:0061630">
    <property type="term" value="F:ubiquitin protein ligase activity"/>
    <property type="evidence" value="ECO:0007669"/>
    <property type="project" value="UniProtKB-EC"/>
</dbReference>
<feature type="repeat" description="ARM" evidence="7">
    <location>
        <begin position="546"/>
        <end position="576"/>
    </location>
</feature>
<dbReference type="OMA" id="LILKWCE"/>
<dbReference type="Gene3D" id="1.25.10.10">
    <property type="entry name" value="Leucine-rich Repeat Variant"/>
    <property type="match status" value="1"/>
</dbReference>
<gene>
    <name evidence="9" type="primary">LOC110685805</name>
</gene>
<dbReference type="PROSITE" id="PS50176">
    <property type="entry name" value="ARM_REPEAT"/>
    <property type="match status" value="1"/>
</dbReference>
<dbReference type="UniPathway" id="UPA00143"/>
<keyword evidence="5" id="KW-0677">Repeat</keyword>
<evidence type="ECO:0000259" key="8">
    <source>
        <dbReference type="PROSITE" id="PS51698"/>
    </source>
</evidence>
<evidence type="ECO:0000313" key="9">
    <source>
        <dbReference type="EnsemblPlants" id="AUR62007578-RA:cds"/>
    </source>
</evidence>
<dbReference type="GO" id="GO:0016567">
    <property type="term" value="P:protein ubiquitination"/>
    <property type="evidence" value="ECO:0007669"/>
    <property type="project" value="UniProtKB-UniPathway"/>
</dbReference>
<evidence type="ECO:0000256" key="1">
    <source>
        <dbReference type="ARBA" id="ARBA00000900"/>
    </source>
</evidence>
<evidence type="ECO:0000256" key="6">
    <source>
        <dbReference type="ARBA" id="ARBA00022786"/>
    </source>
</evidence>
<dbReference type="InterPro" id="IPR011989">
    <property type="entry name" value="ARM-like"/>
</dbReference>
<evidence type="ECO:0000256" key="3">
    <source>
        <dbReference type="ARBA" id="ARBA00012483"/>
    </source>
</evidence>
<dbReference type="Pfam" id="PF25598">
    <property type="entry name" value="ARM_PUB"/>
    <property type="match status" value="1"/>
</dbReference>
<keyword evidence="10" id="KW-1185">Reference proteome</keyword>
<evidence type="ECO:0000256" key="7">
    <source>
        <dbReference type="PROSITE-ProRule" id="PRU00259"/>
    </source>
</evidence>
<keyword evidence="6" id="KW-0833">Ubl conjugation pathway</keyword>
<dbReference type="SUPFAM" id="SSF48371">
    <property type="entry name" value="ARM repeat"/>
    <property type="match status" value="1"/>
</dbReference>
<dbReference type="InterPro" id="IPR000225">
    <property type="entry name" value="Armadillo"/>
</dbReference>
<evidence type="ECO:0000256" key="2">
    <source>
        <dbReference type="ARBA" id="ARBA00004906"/>
    </source>
</evidence>
<keyword evidence="4" id="KW-0808">Transferase</keyword>
<reference evidence="9" key="2">
    <citation type="submission" date="2021-03" db="UniProtKB">
        <authorList>
            <consortium name="EnsemblPlants"/>
        </authorList>
    </citation>
    <scope>IDENTIFICATION</scope>
</reference>
<dbReference type="Gene3D" id="1.20.930.20">
    <property type="entry name" value="Adaptor protein Cbl, N-terminal domain"/>
    <property type="match status" value="1"/>
</dbReference>
<dbReference type="InterPro" id="IPR003613">
    <property type="entry name" value="Ubox_domain"/>
</dbReference>
<dbReference type="InterPro" id="IPR045210">
    <property type="entry name" value="RING-Ubox_PUB"/>
</dbReference>
<dbReference type="Gramene" id="AUR62007578-RA">
    <property type="protein sequence ID" value="AUR62007578-RA:cds"/>
    <property type="gene ID" value="AUR62007578"/>
</dbReference>
<reference evidence="9" key="1">
    <citation type="journal article" date="2017" name="Nature">
        <title>The genome of Chenopodium quinoa.</title>
        <authorList>
            <person name="Jarvis D.E."/>
            <person name="Ho Y.S."/>
            <person name="Lightfoot D.J."/>
            <person name="Schmoeckel S.M."/>
            <person name="Li B."/>
            <person name="Borm T.J.A."/>
            <person name="Ohyanagi H."/>
            <person name="Mineta K."/>
            <person name="Michell C.T."/>
            <person name="Saber N."/>
            <person name="Kharbatia N.M."/>
            <person name="Rupper R.R."/>
            <person name="Sharp A.R."/>
            <person name="Dally N."/>
            <person name="Boughton B.A."/>
            <person name="Woo Y.H."/>
            <person name="Gao G."/>
            <person name="Schijlen E.G.W.M."/>
            <person name="Guo X."/>
            <person name="Momin A.A."/>
            <person name="Negrao S."/>
            <person name="Al-Babili S."/>
            <person name="Gehring C."/>
            <person name="Roessner U."/>
            <person name="Jung C."/>
            <person name="Murphy K."/>
            <person name="Arold S.T."/>
            <person name="Gojobori T."/>
            <person name="van der Linden C.G."/>
            <person name="van Loo E.N."/>
            <person name="Jellen E.N."/>
            <person name="Maughan P.J."/>
            <person name="Tester M."/>
        </authorList>
    </citation>
    <scope>NUCLEOTIDE SEQUENCE [LARGE SCALE GENOMIC DNA]</scope>
    <source>
        <strain evidence="9">cv. PI 614886</strain>
    </source>
</reference>
<organism evidence="9 10">
    <name type="scientific">Chenopodium quinoa</name>
    <name type="common">Quinoa</name>
    <dbReference type="NCBI Taxonomy" id="63459"/>
    <lineage>
        <taxon>Eukaryota</taxon>
        <taxon>Viridiplantae</taxon>
        <taxon>Streptophyta</taxon>
        <taxon>Embryophyta</taxon>
        <taxon>Tracheophyta</taxon>
        <taxon>Spermatophyta</taxon>
        <taxon>Magnoliopsida</taxon>
        <taxon>eudicotyledons</taxon>
        <taxon>Gunneridae</taxon>
        <taxon>Pentapetalae</taxon>
        <taxon>Caryophyllales</taxon>
        <taxon>Chenopodiaceae</taxon>
        <taxon>Chenopodioideae</taxon>
        <taxon>Atripliceae</taxon>
        <taxon>Chenopodium</taxon>
    </lineage>
</organism>
<sequence>MGSDVSEVQETTTQTLSIKVHISMCTQLLGLVEIIDSIISVIEAAQPRCSLGLQALSHLRIAIEKARELVQNCRMSSKLYLAMTGETVKARFEKAKNRMEQNLSQLQNMVPVALKQEISYILVGLRGIKFSLDSCEELAGKALRAILQQDPSVNSVGNSEIELLQLAASMLHLTTQKDLKVERRRLKNLLNDVKEEGSQKWKTLKYLLYLLNKYEKPIVEGQTRSFSTQHDLAYISVKSDSESITTQSPDLHSRADHFNSLRRPDPPEGFICPLSLRLMYDPVIISSGQTYERACIQKWFDEGHDTCPKTGMKLSNLSITPNTTMRKFILKWSMEYGSEFPDPSIIASEYGSLETSSNSIRSTASSMKDIYLQIDMSNLSLGSLDSSYSSMSHAKLEHSFGSIKKSIDVEFQKFEFYSSINDIRKRFLSNVRELPWESQCTAIQDVNTYLIDYNPSCAFVSSENFLDPLVLFLEDALVKCDNEAQKAGIKVLSTYLQAKRKEPALLNEDVYRLLVSFLATEAAAETLAIMELLSTEVDFFRFAASGALTSILKMLDSHKKDLQESALKLLYNLSSRIDSSSCNLASDWIPILVPFLEDSSVAGTCLGILEKLCLFEETRISIAETQGCIASIIKVLEDCSYKDQEHAVRILLDLCSQHEYFCQKVICAGCIPAVHHVSVKGSDKGKAIASELLRQLNETRYEEEKQECPRSIGDVPVARHVGNYAQKSCKSPGFIRRLFRKK</sequence>
<evidence type="ECO:0000256" key="4">
    <source>
        <dbReference type="ARBA" id="ARBA00022679"/>
    </source>
</evidence>
<proteinExistence type="predicted"/>
<dbReference type="PANTHER" id="PTHR23315">
    <property type="entry name" value="U BOX DOMAIN-CONTAINING"/>
    <property type="match status" value="1"/>
</dbReference>
<dbReference type="AlphaFoldDB" id="A0A803L6T9"/>
<dbReference type="InterPro" id="IPR058678">
    <property type="entry name" value="ARM_PUB"/>
</dbReference>
<dbReference type="KEGG" id="cqi:110685805"/>
<dbReference type="Proteomes" id="UP000596660">
    <property type="component" value="Unplaced"/>
</dbReference>
<name>A0A803L6T9_CHEQI</name>
<accession>A0A803L6T9</accession>